<dbReference type="GO" id="GO:0044423">
    <property type="term" value="C:virion component"/>
    <property type="evidence" value="ECO:0007669"/>
    <property type="project" value="UniProtKB-KW"/>
</dbReference>
<dbReference type="RefSeq" id="YP_009407932.1">
    <property type="nucleotide sequence ID" value="NC_035455.1"/>
</dbReference>
<evidence type="ECO:0000256" key="1">
    <source>
        <dbReference type="ARBA" id="ARBA00004328"/>
    </source>
</evidence>
<keyword evidence="2" id="KW-0946">Virion</keyword>
<evidence type="ECO:0000313" key="4">
    <source>
        <dbReference type="Proteomes" id="UP000217313"/>
    </source>
</evidence>
<protein>
    <submittedName>
        <fullName evidence="3">Putative capsid protein</fullName>
    </submittedName>
</protein>
<organism evidence="3 4">
    <name type="scientific">Solenopsis invicta virus 4</name>
    <dbReference type="NCBI Taxonomy" id="2018500"/>
    <lineage>
        <taxon>Viruses</taxon>
        <taxon>Riboviria</taxon>
        <taxon>Orthornavirae</taxon>
        <taxon>Pisuviricota</taxon>
        <taxon>Pisoniviricetes</taxon>
        <taxon>Picornavirales</taxon>
        <taxon>Polycipiviridae</taxon>
        <taxon>Sopolycivirus</taxon>
        <taxon>Sopolycivirus betasolenopsis</taxon>
    </lineage>
</organism>
<dbReference type="GeneID" id="33867871"/>
<name>A0A220QTE5_9VIRU</name>
<dbReference type="Proteomes" id="UP000217313">
    <property type="component" value="Segment"/>
</dbReference>
<dbReference type="SUPFAM" id="SSF88633">
    <property type="entry name" value="Positive stranded ssRNA viruses"/>
    <property type="match status" value="1"/>
</dbReference>
<keyword evidence="4" id="KW-1185">Reference proteome</keyword>
<gene>
    <name evidence="3" type="primary">ORF1</name>
</gene>
<proteinExistence type="predicted"/>
<dbReference type="OrthoDB" id="13340at10239"/>
<evidence type="ECO:0000256" key="2">
    <source>
        <dbReference type="ARBA" id="ARBA00022844"/>
    </source>
</evidence>
<dbReference type="Gene3D" id="2.60.120.20">
    <property type="match status" value="1"/>
</dbReference>
<dbReference type="EMBL" id="MF041808">
    <property type="protein sequence ID" value="ASK12189.1"/>
    <property type="molecule type" value="Genomic_RNA"/>
</dbReference>
<accession>A0A220QTE5</accession>
<dbReference type="InterPro" id="IPR029053">
    <property type="entry name" value="Viral_coat"/>
</dbReference>
<sequence>MFTNSKVKIQIYYFKMTQPTESMKIDTDSRAKEIDHGTIPVSMSNAILGLPNKPGNQFDDRSSISAIKWTYGQLVGQKQLITTLTINKTTDAIKPIFVFPFTWNQINKQFFNSLAKLFYFKSFKLNFCFQFRSNFQQVGMMAISYSNYPFSCVPYIFGQKANTPYTPATTAVGDEMFYPKILNRYFTTELDSLQAIYQLPHTLVMMGEDQDVPVTIDWLSPFKAGFDNVDDTSASCQWYTNDYDMGNLRLHVPIKMNTAPGVSDTLTVRVYGWISDIEYSGYVPDDSL</sequence>
<evidence type="ECO:0000313" key="3">
    <source>
        <dbReference type="EMBL" id="ASK12189.1"/>
    </source>
</evidence>
<dbReference type="KEGG" id="vg:33867871"/>
<comment type="subcellular location">
    <subcellularLocation>
        <location evidence="1">Virion</location>
    </subcellularLocation>
</comment>
<reference evidence="4" key="1">
    <citation type="submission" date="2017-05" db="EMBL/GenBank/DDBJ databases">
        <title>Polycipiviridae: a proposed new family of polycistronic picorna-like RNA viruses.</title>
        <authorList>
            <person name="Olendraite I."/>
            <person name="Lukhovitskaya N.I."/>
            <person name="Porter S.D."/>
            <person name="Valles S.M."/>
            <person name="Firth A.E."/>
        </authorList>
    </citation>
    <scope>NUCLEOTIDE SEQUENCE [LARGE SCALE GENOMIC DNA]</scope>
</reference>